<evidence type="ECO:0000313" key="1">
    <source>
        <dbReference type="EMBL" id="KAJ7545088.1"/>
    </source>
</evidence>
<name>A0ACC2CSU9_DIPCM</name>
<sequence>MDEPFFSSPMKRPHFQYDREPIETNARQKRHQSSREGSLTPRFFPDEVLFRLLCPTSKTGSVIGKGGSIVKMIRHDTGAKITVSDAVPGADERVIIISAQERDLDRAGGLEEENDVEEREIEVIDLVYQGKGSGKKHENGGKAHTSPAQEALFRVHARIIDDERENDLVADEDHGTTSITTRLLVPSNQVGCLLGRGGKIIEQMREESGAQIRILPRDQLPVCALVSDEVVQLFGEANAVRKALRLISSRLLENTPRDRYQSSSNSSVGEALSKHNSFYGQARSPPGFNSSSRAESCGRSFRASTRPCFPTLPAIGRESLPAEDELVFRILCPVDRIGSIIGRGGSIIQNLREETGAKIKVEELISGADERVVVVSAAEHTEDNLSPAQEAVFHIQDRIKDIGPNQDGIVTTRLLVPSNQVGCLLGKGGVIIAEMRRSSKASIRILGREHLPKCAHELDEVVQIVGDIHVARDALVQITSRLRANLCRDKALPSVGVGPSLSFKYDSFSPGYCGIHEPGSPRFLPASVSGLGLPNGHGSSFENGNSSPDSWTLQRGRERDYSSVEEGHSHHRGSGGFGRFTGGIVTSTTVEVIIPSEAVTFILGTNGSNMAQIRQISGAKVKLYDARDGASESTVEISGTPDQTHAAQGLLQAFILNGQS</sequence>
<dbReference type="EMBL" id="CM055100">
    <property type="protein sequence ID" value="KAJ7545088.1"/>
    <property type="molecule type" value="Genomic_DNA"/>
</dbReference>
<accession>A0ACC2CSU9</accession>
<gene>
    <name evidence="1" type="ORF">O6H91_09G107100</name>
</gene>
<keyword evidence="2" id="KW-1185">Reference proteome</keyword>
<evidence type="ECO:0000313" key="2">
    <source>
        <dbReference type="Proteomes" id="UP001162992"/>
    </source>
</evidence>
<protein>
    <submittedName>
        <fullName evidence="1">Uncharacterized protein</fullName>
    </submittedName>
</protein>
<comment type="caution">
    <text evidence="1">The sequence shown here is derived from an EMBL/GenBank/DDBJ whole genome shotgun (WGS) entry which is preliminary data.</text>
</comment>
<organism evidence="1 2">
    <name type="scientific">Diphasiastrum complanatum</name>
    <name type="common">Issler's clubmoss</name>
    <name type="synonym">Lycopodium complanatum</name>
    <dbReference type="NCBI Taxonomy" id="34168"/>
    <lineage>
        <taxon>Eukaryota</taxon>
        <taxon>Viridiplantae</taxon>
        <taxon>Streptophyta</taxon>
        <taxon>Embryophyta</taxon>
        <taxon>Tracheophyta</taxon>
        <taxon>Lycopodiopsida</taxon>
        <taxon>Lycopodiales</taxon>
        <taxon>Lycopodiaceae</taxon>
        <taxon>Lycopodioideae</taxon>
        <taxon>Diphasiastrum</taxon>
    </lineage>
</organism>
<dbReference type="Proteomes" id="UP001162992">
    <property type="component" value="Chromosome 9"/>
</dbReference>
<reference evidence="2" key="1">
    <citation type="journal article" date="2024" name="Proc. Natl. Acad. Sci. U.S.A.">
        <title>Extraordinary preservation of gene collinearity over three hundred million years revealed in homosporous lycophytes.</title>
        <authorList>
            <person name="Li C."/>
            <person name="Wickell D."/>
            <person name="Kuo L.Y."/>
            <person name="Chen X."/>
            <person name="Nie B."/>
            <person name="Liao X."/>
            <person name="Peng D."/>
            <person name="Ji J."/>
            <person name="Jenkins J."/>
            <person name="Williams M."/>
            <person name="Shu S."/>
            <person name="Plott C."/>
            <person name="Barry K."/>
            <person name="Rajasekar S."/>
            <person name="Grimwood J."/>
            <person name="Han X."/>
            <person name="Sun S."/>
            <person name="Hou Z."/>
            <person name="He W."/>
            <person name="Dai G."/>
            <person name="Sun C."/>
            <person name="Schmutz J."/>
            <person name="Leebens-Mack J.H."/>
            <person name="Li F.W."/>
            <person name="Wang L."/>
        </authorList>
    </citation>
    <scope>NUCLEOTIDE SEQUENCE [LARGE SCALE GENOMIC DNA]</scope>
    <source>
        <strain evidence="2">cv. PW_Plant_1</strain>
    </source>
</reference>
<proteinExistence type="predicted"/>